<feature type="domain" description="BHLH" evidence="7">
    <location>
        <begin position="5"/>
        <end position="57"/>
    </location>
</feature>
<organism evidence="8 9">
    <name type="scientific">Dermatophagoides pteronyssinus</name>
    <name type="common">European house dust mite</name>
    <dbReference type="NCBI Taxonomy" id="6956"/>
    <lineage>
        <taxon>Eukaryota</taxon>
        <taxon>Metazoa</taxon>
        <taxon>Ecdysozoa</taxon>
        <taxon>Arthropoda</taxon>
        <taxon>Chelicerata</taxon>
        <taxon>Arachnida</taxon>
        <taxon>Acari</taxon>
        <taxon>Acariformes</taxon>
        <taxon>Sarcoptiformes</taxon>
        <taxon>Astigmata</taxon>
        <taxon>Psoroptidia</taxon>
        <taxon>Analgoidea</taxon>
        <taxon>Pyroglyphidae</taxon>
        <taxon>Dermatophagoidinae</taxon>
        <taxon>Dermatophagoides</taxon>
    </lineage>
</organism>
<evidence type="ECO:0000313" key="8">
    <source>
        <dbReference type="EMBL" id="KAH9426734.1"/>
    </source>
</evidence>
<evidence type="ECO:0000256" key="1">
    <source>
        <dbReference type="ARBA" id="ARBA00004123"/>
    </source>
</evidence>
<dbReference type="SUPFAM" id="SSF47459">
    <property type="entry name" value="HLH, helix-loop-helix DNA-binding domain"/>
    <property type="match status" value="2"/>
</dbReference>
<keyword evidence="2" id="KW-0678">Repressor</keyword>
<comment type="caution">
    <text evidence="8">The sequence shown here is derived from an EMBL/GenBank/DDBJ whole genome shotgun (WGS) entry which is preliminary data.</text>
</comment>
<dbReference type="PANTHER" id="PTHR11723">
    <property type="entry name" value="DNA-BINDING PROTEIN INHIBITOR"/>
    <property type="match status" value="1"/>
</dbReference>
<dbReference type="InterPro" id="IPR026052">
    <property type="entry name" value="DNA-bd_prot-inh"/>
</dbReference>
<proteinExistence type="predicted"/>
<protein>
    <submittedName>
        <fullName evidence="8">DNA-binding protein inhibitor ID-2</fullName>
    </submittedName>
</protein>
<evidence type="ECO:0000259" key="7">
    <source>
        <dbReference type="PROSITE" id="PS50888"/>
    </source>
</evidence>
<reference evidence="8 9" key="1">
    <citation type="journal article" date="2018" name="J. Allergy Clin. Immunol.">
        <title>High-quality assembly of Dermatophagoides pteronyssinus genome and transcriptome reveals a wide range of novel allergens.</title>
        <authorList>
            <person name="Liu X.Y."/>
            <person name="Yang K.Y."/>
            <person name="Wang M.Q."/>
            <person name="Kwok J.S."/>
            <person name="Zeng X."/>
            <person name="Yang Z."/>
            <person name="Xiao X.J."/>
            <person name="Lau C.P."/>
            <person name="Li Y."/>
            <person name="Huang Z.M."/>
            <person name="Ba J.G."/>
            <person name="Yim A.K."/>
            <person name="Ouyang C.Y."/>
            <person name="Ngai S.M."/>
            <person name="Chan T.F."/>
            <person name="Leung E.L."/>
            <person name="Liu L."/>
            <person name="Liu Z.G."/>
            <person name="Tsui S.K."/>
        </authorList>
    </citation>
    <scope>NUCLEOTIDE SEQUENCE [LARGE SCALE GENOMIC DNA]</scope>
    <source>
        <strain evidence="8">Derp</strain>
    </source>
</reference>
<evidence type="ECO:0000256" key="3">
    <source>
        <dbReference type="ARBA" id="ARBA00023015"/>
    </source>
</evidence>
<evidence type="ECO:0000256" key="2">
    <source>
        <dbReference type="ARBA" id="ARBA00022491"/>
    </source>
</evidence>
<dbReference type="Gene3D" id="4.10.280.10">
    <property type="entry name" value="Helix-loop-helix DNA-binding domain"/>
    <property type="match status" value="2"/>
</dbReference>
<evidence type="ECO:0000313" key="9">
    <source>
        <dbReference type="Proteomes" id="UP000887458"/>
    </source>
</evidence>
<keyword evidence="9" id="KW-1185">Reference proteome</keyword>
<gene>
    <name evidence="8" type="primary">ID2</name>
    <name evidence="8" type="ORF">DERP_002834</name>
</gene>
<keyword evidence="3" id="KW-0805">Transcription regulation</keyword>
<dbReference type="Proteomes" id="UP000887458">
    <property type="component" value="Unassembled WGS sequence"/>
</dbReference>
<dbReference type="Pfam" id="PF00010">
    <property type="entry name" value="HLH"/>
    <property type="match status" value="2"/>
</dbReference>
<evidence type="ECO:0000256" key="5">
    <source>
        <dbReference type="ARBA" id="ARBA00023242"/>
    </source>
</evidence>
<dbReference type="PANTHER" id="PTHR11723:SF17">
    <property type="entry name" value="PROTEIN EXTRA-MACROCHAETAE"/>
    <property type="match status" value="1"/>
</dbReference>
<accession>A0ABQ8JVY4</accession>
<name>A0ABQ8JVY4_DERPT</name>
<evidence type="ECO:0000256" key="4">
    <source>
        <dbReference type="ARBA" id="ARBA00023163"/>
    </source>
</evidence>
<dbReference type="SMART" id="SM00353">
    <property type="entry name" value="HLH"/>
    <property type="match status" value="2"/>
</dbReference>
<comment type="subcellular location">
    <subcellularLocation>
        <location evidence="1">Nucleus</location>
    </subcellularLocation>
</comment>
<dbReference type="EMBL" id="NJHN03000008">
    <property type="protein sequence ID" value="KAH9426734.1"/>
    <property type="molecule type" value="Genomic_DNA"/>
</dbReference>
<dbReference type="InterPro" id="IPR011598">
    <property type="entry name" value="bHLH_dom"/>
</dbReference>
<feature type="region of interest" description="Disordered" evidence="6">
    <location>
        <begin position="219"/>
        <end position="238"/>
    </location>
</feature>
<sequence length="311" mass="35159">MIMETSQTTMTQTSVNQTNEISRMLNKLRTLIPGIPPEQKMSKLEIMQHVIDYINDLENVLDQQGQSNGPDGQEETNKSKEALRQLRQLNPMKKQLSSNSLQITKKSPHENMVIHNRNSSKIQRSNRCKMLTANQQHQRQLDRQEMQSLLAKLKQLVPGIPKHRHCSKLEIIQHVIDYIFDLQTALEQHPIASTLAASALATADFITITTNSANIQNHSMRTNTSLSPDHQQQNQTSPMLTTATISCDRYLSMTTTTTTLSHGHAMANITTIPQQPQPPSHHHQSYQHQNQSNLPQRIPGSNRQPLASIVL</sequence>
<evidence type="ECO:0000256" key="6">
    <source>
        <dbReference type="SAM" id="MobiDB-lite"/>
    </source>
</evidence>
<feature type="region of interest" description="Disordered" evidence="6">
    <location>
        <begin position="270"/>
        <end position="311"/>
    </location>
</feature>
<dbReference type="InterPro" id="IPR036638">
    <property type="entry name" value="HLH_DNA-bd_sf"/>
</dbReference>
<keyword evidence="5" id="KW-0539">Nucleus</keyword>
<keyword evidence="4" id="KW-0804">Transcription</keyword>
<feature type="compositionally biased region" description="Polar residues" evidence="6">
    <location>
        <begin position="293"/>
        <end position="305"/>
    </location>
</feature>
<dbReference type="PROSITE" id="PS50888">
    <property type="entry name" value="BHLH"/>
    <property type="match status" value="2"/>
</dbReference>
<reference evidence="8 9" key="2">
    <citation type="journal article" date="2022" name="Mol. Biol. Evol.">
        <title>Comparative Genomics Reveals Insights into the Divergent Evolution of Astigmatic Mites and Household Pest Adaptations.</title>
        <authorList>
            <person name="Xiong Q."/>
            <person name="Wan A.T."/>
            <person name="Liu X."/>
            <person name="Fung C.S."/>
            <person name="Xiao X."/>
            <person name="Malainual N."/>
            <person name="Hou J."/>
            <person name="Wang L."/>
            <person name="Wang M."/>
            <person name="Yang K.Y."/>
            <person name="Cui Y."/>
            <person name="Leung E.L."/>
            <person name="Nong W."/>
            <person name="Shin S.K."/>
            <person name="Au S.W."/>
            <person name="Jeong K.Y."/>
            <person name="Chew F.T."/>
            <person name="Hui J.H."/>
            <person name="Leung T.F."/>
            <person name="Tungtrongchitr A."/>
            <person name="Zhong N."/>
            <person name="Liu Z."/>
            <person name="Tsui S.K."/>
        </authorList>
    </citation>
    <scope>NUCLEOTIDE SEQUENCE [LARGE SCALE GENOMIC DNA]</scope>
    <source>
        <strain evidence="8">Derp</strain>
    </source>
</reference>
<feature type="domain" description="BHLH" evidence="7">
    <location>
        <begin position="130"/>
        <end position="182"/>
    </location>
</feature>